<comment type="caution">
    <text evidence="1">The sequence shown here is derived from an EMBL/GenBank/DDBJ whole genome shotgun (WGS) entry which is preliminary data.</text>
</comment>
<evidence type="ECO:0000313" key="2">
    <source>
        <dbReference type="Proteomes" id="UP000285173"/>
    </source>
</evidence>
<name>A0A3R6CZF0_9BACT</name>
<evidence type="ECO:0008006" key="3">
    <source>
        <dbReference type="Google" id="ProtNLM"/>
    </source>
</evidence>
<dbReference type="Proteomes" id="UP000285173">
    <property type="component" value="Unassembled WGS sequence"/>
</dbReference>
<reference evidence="1 2" key="1">
    <citation type="submission" date="2018-08" db="EMBL/GenBank/DDBJ databases">
        <title>A genome reference for cultivated species of the human gut microbiota.</title>
        <authorList>
            <person name="Zou Y."/>
            <person name="Xue W."/>
            <person name="Luo G."/>
        </authorList>
    </citation>
    <scope>NUCLEOTIDE SEQUENCE [LARGE SCALE GENOMIC DNA]</scope>
    <source>
        <strain evidence="1 2">AM50-15</strain>
    </source>
</reference>
<gene>
    <name evidence="1" type="ORF">DW986_03115</name>
</gene>
<dbReference type="EMBL" id="QSEF01000004">
    <property type="protein sequence ID" value="RGZ50269.1"/>
    <property type="molecule type" value="Genomic_DNA"/>
</dbReference>
<organism evidence="1 2">
    <name type="scientific">Parabacteroides merdae</name>
    <dbReference type="NCBI Taxonomy" id="46503"/>
    <lineage>
        <taxon>Bacteria</taxon>
        <taxon>Pseudomonadati</taxon>
        <taxon>Bacteroidota</taxon>
        <taxon>Bacteroidia</taxon>
        <taxon>Bacteroidales</taxon>
        <taxon>Tannerellaceae</taxon>
        <taxon>Parabacteroides</taxon>
    </lineage>
</organism>
<protein>
    <recommendedName>
        <fullName evidence="3">Phage tail protein</fullName>
    </recommendedName>
</protein>
<proteinExistence type="predicted"/>
<dbReference type="AlphaFoldDB" id="A0A3R6CZF0"/>
<accession>A0A3R6CZF0</accession>
<sequence>MINNLYIDDQPARSQFGVWITRDGYSGLLAFPALKEPEANDWPEEDGVEVDLSDLKLERKEITLSLLADTNTAATDLVAYLSDPGYHRFRIPSLGREWRLRLAEHPENHVYPLQTAFSLKLVEDVPLRPGSENSQGFGKNRGDFEENLGSFGGNPGTFSGNSIGLPKSRYLLDDVPFSDYGVVIDISRSALLKAPAAKLNMNRTVSTEDGQLYDADHLVFQKKEVTFNCHFKAVSIEAFWQCYDAFFAALIQPGERQLYVEEIGKAYPCYYKNSSSFEVLTLAGPVIVKFNLTLVFTRFRLEGGTTI</sequence>
<evidence type="ECO:0000313" key="1">
    <source>
        <dbReference type="EMBL" id="RGZ50269.1"/>
    </source>
</evidence>